<dbReference type="AlphaFoldDB" id="A0AAV7HHZ9"/>
<gene>
    <name evidence="1" type="ORF">KQX54_007987</name>
</gene>
<reference evidence="1 2" key="1">
    <citation type="journal article" date="2021" name="J. Hered.">
        <title>A chromosome-level genome assembly of the parasitoid wasp, Cotesia glomerata (Hymenoptera: Braconidae).</title>
        <authorList>
            <person name="Pinto B.J."/>
            <person name="Weis J.J."/>
            <person name="Gamble T."/>
            <person name="Ode P.J."/>
            <person name="Paul R."/>
            <person name="Zaspel J.M."/>
        </authorList>
    </citation>
    <scope>NUCLEOTIDE SEQUENCE [LARGE SCALE GENOMIC DNA]</scope>
    <source>
        <strain evidence="1">CgM1</strain>
    </source>
</reference>
<keyword evidence="2" id="KW-1185">Reference proteome</keyword>
<name>A0AAV7HHZ9_COTGL</name>
<evidence type="ECO:0000313" key="1">
    <source>
        <dbReference type="EMBL" id="KAH0539776.1"/>
    </source>
</evidence>
<dbReference type="EMBL" id="JAHXZJ010002609">
    <property type="protein sequence ID" value="KAH0539776.1"/>
    <property type="molecule type" value="Genomic_DNA"/>
</dbReference>
<organism evidence="1 2">
    <name type="scientific">Cotesia glomerata</name>
    <name type="common">Lepidopteran parasitic wasp</name>
    <name type="synonym">Apanteles glomeratus</name>
    <dbReference type="NCBI Taxonomy" id="32391"/>
    <lineage>
        <taxon>Eukaryota</taxon>
        <taxon>Metazoa</taxon>
        <taxon>Ecdysozoa</taxon>
        <taxon>Arthropoda</taxon>
        <taxon>Hexapoda</taxon>
        <taxon>Insecta</taxon>
        <taxon>Pterygota</taxon>
        <taxon>Neoptera</taxon>
        <taxon>Endopterygota</taxon>
        <taxon>Hymenoptera</taxon>
        <taxon>Apocrita</taxon>
        <taxon>Ichneumonoidea</taxon>
        <taxon>Braconidae</taxon>
        <taxon>Microgastrinae</taxon>
        <taxon>Cotesia</taxon>
    </lineage>
</organism>
<dbReference type="Proteomes" id="UP000826195">
    <property type="component" value="Unassembled WGS sequence"/>
</dbReference>
<proteinExistence type="predicted"/>
<accession>A0AAV7HHZ9</accession>
<comment type="caution">
    <text evidence="1">The sequence shown here is derived from an EMBL/GenBank/DDBJ whole genome shotgun (WGS) entry which is preliminary data.</text>
</comment>
<sequence>MVTVRRGGEASLFFSPFTTYPPNPRTRTRTRSLWRRYLGSRSEPRVESRGRGNSRFAEQRLQGGIAKLAATRGGIRGSRGGISQGVYSRAGTLTFKQCGIGTRPVRGQENPLFVSECEWGSKKAAWFSQHRHRD</sequence>
<protein>
    <submittedName>
        <fullName evidence="1">Uncharacterized protein</fullName>
    </submittedName>
</protein>
<evidence type="ECO:0000313" key="2">
    <source>
        <dbReference type="Proteomes" id="UP000826195"/>
    </source>
</evidence>